<keyword evidence="3" id="KW-1185">Reference proteome</keyword>
<keyword evidence="1" id="KW-1133">Transmembrane helix</keyword>
<name>A0ABT2JWT9_9ACTN</name>
<feature type="transmembrane region" description="Helical" evidence="1">
    <location>
        <begin position="44"/>
        <end position="66"/>
    </location>
</feature>
<keyword evidence="1" id="KW-0812">Transmembrane</keyword>
<gene>
    <name evidence="2" type="ORF">LHJ74_21050</name>
</gene>
<dbReference type="Proteomes" id="UP001156389">
    <property type="component" value="Unassembled WGS sequence"/>
</dbReference>
<evidence type="ECO:0000313" key="3">
    <source>
        <dbReference type="Proteomes" id="UP001156389"/>
    </source>
</evidence>
<comment type="caution">
    <text evidence="2">The sequence shown here is derived from an EMBL/GenBank/DDBJ whole genome shotgun (WGS) entry which is preliminary data.</text>
</comment>
<dbReference type="EMBL" id="JAJAGO010000010">
    <property type="protein sequence ID" value="MCT2592362.1"/>
    <property type="molecule type" value="Genomic_DNA"/>
</dbReference>
<evidence type="ECO:0000313" key="2">
    <source>
        <dbReference type="EMBL" id="MCT2592362.1"/>
    </source>
</evidence>
<evidence type="ECO:0000256" key="1">
    <source>
        <dbReference type="SAM" id="Phobius"/>
    </source>
</evidence>
<reference evidence="2 3" key="1">
    <citation type="submission" date="2021-10" db="EMBL/GenBank/DDBJ databases">
        <title>Streptomyces gossypii sp. nov., isolated from soil collected from cotton field.</title>
        <authorList>
            <person name="Ge X."/>
            <person name="Chen X."/>
            <person name="Liu W."/>
        </authorList>
    </citation>
    <scope>NUCLEOTIDE SEQUENCE [LARGE SCALE GENOMIC DNA]</scope>
    <source>
        <strain evidence="2 3">N2-109</strain>
    </source>
</reference>
<protein>
    <submittedName>
        <fullName evidence="2">Uncharacterized protein</fullName>
    </submittedName>
</protein>
<keyword evidence="1" id="KW-0472">Membrane</keyword>
<proteinExistence type="predicted"/>
<sequence length="75" mass="7307">MTTGTAPKDELDAAAAAGVNGPEGDFFTASKDGDLAGVGNLQKMMLLSLSSTLVSCAGGAAAAGGVQRLPGARRL</sequence>
<organism evidence="2 3">
    <name type="scientific">Streptomyces gossypii</name>
    <dbReference type="NCBI Taxonomy" id="2883101"/>
    <lineage>
        <taxon>Bacteria</taxon>
        <taxon>Bacillati</taxon>
        <taxon>Actinomycetota</taxon>
        <taxon>Actinomycetes</taxon>
        <taxon>Kitasatosporales</taxon>
        <taxon>Streptomycetaceae</taxon>
        <taxon>Streptomyces</taxon>
    </lineage>
</organism>
<dbReference type="RefSeq" id="WP_260219690.1">
    <property type="nucleotide sequence ID" value="NZ_JAJAGO010000010.1"/>
</dbReference>
<accession>A0ABT2JWT9</accession>